<dbReference type="Proteomes" id="UP000042527">
    <property type="component" value="Unassembled WGS sequence"/>
</dbReference>
<proteinExistence type="predicted"/>
<gene>
    <name evidence="1" type="ORF">TPHV1_220019</name>
</gene>
<evidence type="ECO:0000313" key="2">
    <source>
        <dbReference type="Proteomes" id="UP000042527"/>
    </source>
</evidence>
<accession>A0A0B7GY40</accession>
<sequence>MEPRASVPVLILTSGEKTKPLNLKTPCYKKELDTVQGWANLP</sequence>
<name>A0A0B7GY40_TREPH</name>
<dbReference type="EMBL" id="CDNC01000015">
    <property type="protein sequence ID" value="CEM61895.1"/>
    <property type="molecule type" value="Genomic_DNA"/>
</dbReference>
<organism evidence="1 2">
    <name type="scientific">Treponema phagedenis</name>
    <dbReference type="NCBI Taxonomy" id="162"/>
    <lineage>
        <taxon>Bacteria</taxon>
        <taxon>Pseudomonadati</taxon>
        <taxon>Spirochaetota</taxon>
        <taxon>Spirochaetia</taxon>
        <taxon>Spirochaetales</taxon>
        <taxon>Treponemataceae</taxon>
        <taxon>Treponema</taxon>
    </lineage>
</organism>
<evidence type="ECO:0000313" key="1">
    <source>
        <dbReference type="EMBL" id="CEM61895.1"/>
    </source>
</evidence>
<dbReference type="AlphaFoldDB" id="A0A0B7GY40"/>
<keyword evidence="2" id="KW-1185">Reference proteome</keyword>
<protein>
    <submittedName>
        <fullName evidence="1">Uncharacterized protein</fullName>
    </submittedName>
</protein>
<reference evidence="2" key="1">
    <citation type="submission" date="2015-01" db="EMBL/GenBank/DDBJ databases">
        <authorList>
            <person name="Manzoor Shahid"/>
            <person name="Zubair Saima"/>
        </authorList>
    </citation>
    <scope>NUCLEOTIDE SEQUENCE [LARGE SCALE GENOMIC DNA]</scope>
    <source>
        <strain evidence="2">V1</strain>
    </source>
</reference>